<gene>
    <name evidence="3" type="ORF">DZF93_13835</name>
    <name evidence="2" type="ORF">VO01_15555</name>
</gene>
<dbReference type="Proteomes" id="UP000032604">
    <property type="component" value="Plasmid pCI1"/>
</dbReference>
<sequence>MRRDDAGGPVDGDEGFGLGELLVRAITRRSAWGTVGIVGRARHGVEGAHAWYARLCEIEDGACGALAVDGDDLESAGQGRGSLVCALLGKGAAMVEKRPAEPHENSNERCDDGGCSGVDHVSTRGSVTAASSSAGWRSTAR</sequence>
<geneLocation type="plasmid" evidence="2 4">
    <name>pCI1</name>
</geneLocation>
<reference evidence="3 5" key="2">
    <citation type="submission" date="2018-08" db="EMBL/GenBank/DDBJ databases">
        <title>Genome Sequence of Clavibacter michiganensis Subspecies type strains, and the Atypical Peach-Colored Strains Isolated from Tomato.</title>
        <authorList>
            <person name="Osdaghi E."/>
            <person name="Portier P."/>
            <person name="Briand M."/>
            <person name="Jacques M.-A."/>
        </authorList>
    </citation>
    <scope>NUCLEOTIDE SEQUENCE [LARGE SCALE GENOMIC DNA]</scope>
    <source>
        <strain evidence="3 5">CFBP 6488</strain>
    </source>
</reference>
<organism evidence="2 4">
    <name type="scientific">Clavibacter michiganensis subsp. insidiosus</name>
    <dbReference type="NCBI Taxonomy" id="33014"/>
    <lineage>
        <taxon>Bacteria</taxon>
        <taxon>Bacillati</taxon>
        <taxon>Actinomycetota</taxon>
        <taxon>Actinomycetes</taxon>
        <taxon>Micrococcales</taxon>
        <taxon>Microbacteriaceae</taxon>
        <taxon>Clavibacter</taxon>
    </lineage>
</organism>
<protein>
    <submittedName>
        <fullName evidence="2">Uncharacterized protein</fullName>
    </submittedName>
</protein>
<evidence type="ECO:0000313" key="3">
    <source>
        <dbReference type="EMBL" id="RIJ16494.1"/>
    </source>
</evidence>
<dbReference type="Proteomes" id="UP000266634">
    <property type="component" value="Unassembled WGS sequence"/>
</dbReference>
<proteinExistence type="predicted"/>
<accession>A0A0D5CMZ4</accession>
<feature type="compositionally biased region" description="Polar residues" evidence="1">
    <location>
        <begin position="123"/>
        <end position="141"/>
    </location>
</feature>
<dbReference type="AlphaFoldDB" id="A0A0D5CMZ4"/>
<dbReference type="HOGENOM" id="CLU_1821968_0_0_11"/>
<dbReference type="EMBL" id="CP011044">
    <property type="protein sequence ID" value="AJW80659.1"/>
    <property type="molecule type" value="Genomic_DNA"/>
</dbReference>
<evidence type="ECO:0000313" key="5">
    <source>
        <dbReference type="Proteomes" id="UP000266634"/>
    </source>
</evidence>
<name>A0A0D5CMZ4_9MICO</name>
<feature type="region of interest" description="Disordered" evidence="1">
    <location>
        <begin position="96"/>
        <end position="141"/>
    </location>
</feature>
<evidence type="ECO:0000256" key="1">
    <source>
        <dbReference type="SAM" id="MobiDB-lite"/>
    </source>
</evidence>
<dbReference type="EMBL" id="QWEA01000704">
    <property type="protein sequence ID" value="RIJ16494.1"/>
    <property type="molecule type" value="Genomic_DNA"/>
</dbReference>
<feature type="compositionally biased region" description="Basic and acidic residues" evidence="1">
    <location>
        <begin position="96"/>
        <end position="112"/>
    </location>
</feature>
<reference evidence="2 4" key="1">
    <citation type="journal article" date="2015" name="Genome Announc.">
        <title>Complete Genome Sequence of Clavibacter michiganensis subsp. insidiosus R1-1 Using PacBio Single-Molecule Real-Time Technology.</title>
        <authorList>
            <person name="Lu Y."/>
            <person name="Samac D.A."/>
            <person name="Glazebrook J."/>
            <person name="Ishimaru C.A."/>
        </authorList>
    </citation>
    <scope>NUCLEOTIDE SEQUENCE [LARGE SCALE GENOMIC DNA]</scope>
    <source>
        <strain evidence="2 4">R1-1</strain>
        <plasmid evidence="2 4">pCI1</plasmid>
    </source>
</reference>
<evidence type="ECO:0000313" key="2">
    <source>
        <dbReference type="EMBL" id="AJW80659.1"/>
    </source>
</evidence>
<keyword evidence="2" id="KW-0614">Plasmid</keyword>
<dbReference type="KEGG" id="cmh:VO01_15555"/>
<evidence type="ECO:0000313" key="4">
    <source>
        <dbReference type="Proteomes" id="UP000032604"/>
    </source>
</evidence>